<evidence type="ECO:0000256" key="8">
    <source>
        <dbReference type="ARBA" id="ARBA00023159"/>
    </source>
</evidence>
<dbReference type="EMBL" id="CP025536">
    <property type="protein sequence ID" value="AUW97012.1"/>
    <property type="molecule type" value="Genomic_DNA"/>
</dbReference>
<keyword evidence="8" id="KW-0010">Activator</keyword>
<comment type="subunit">
    <text evidence="3">Homodimer.</text>
</comment>
<dbReference type="InterPro" id="IPR038157">
    <property type="entry name" value="FeoA_core_dom"/>
</dbReference>
<keyword evidence="4" id="KW-0963">Cytoplasm</keyword>
<evidence type="ECO:0000256" key="6">
    <source>
        <dbReference type="ARBA" id="ARBA00023015"/>
    </source>
</evidence>
<evidence type="ECO:0000256" key="9">
    <source>
        <dbReference type="ARBA" id="ARBA00023163"/>
    </source>
</evidence>
<dbReference type="Pfam" id="PF01325">
    <property type="entry name" value="Fe_dep_repress"/>
    <property type="match status" value="1"/>
</dbReference>
<reference evidence="13 14" key="2">
    <citation type="submission" date="2018-02" db="EMBL/GenBank/DDBJ databases">
        <title>Whole genome sequencing analysis of Streptococcus pluranimalium isolated from cattle infected mastitis in China.</title>
        <authorList>
            <person name="Zhang J.-R."/>
            <person name="Hu G.-Z."/>
        </authorList>
    </citation>
    <scope>NUCLEOTIDE SEQUENCE [LARGE SCALE GENOMIC DNA]</scope>
    <source>
        <strain evidence="13 14">TH11417</strain>
    </source>
</reference>
<dbReference type="KEGG" id="splr:C0J00_07715"/>
<accession>A0A2L0D5A2</accession>
<sequence length="219" mass="25539">MTPNKEDYLKRIYELGEVQAKITNKEIASQMGVSAPAASEMVKKMIHENWIIKDRQKGYLITEKGMLLVSSLYRKHRLIELFLIKDLGYSAKEVHEEAEILEHSVSDKFIDRLEENLDFPQTCPHGGSIPRKGERLNEKYTKRLSDITEVGTYCLRRYHDQLELLNYLEENQFALSDSFELEKIDTFTQTVTIRLAKKTLILPTIVTKQLFVEKVNHYT</sequence>
<dbReference type="InterPro" id="IPR001367">
    <property type="entry name" value="Fe_dep_repressor"/>
</dbReference>
<dbReference type="SUPFAM" id="SSF47979">
    <property type="entry name" value="Iron-dependent repressor protein, dimerization domain"/>
    <property type="match status" value="1"/>
</dbReference>
<feature type="domain" description="HTH dtxR-type" evidence="12">
    <location>
        <begin position="1"/>
        <end position="62"/>
    </location>
</feature>
<dbReference type="InterPro" id="IPR036390">
    <property type="entry name" value="WH_DNA-bd_sf"/>
</dbReference>
<evidence type="ECO:0000256" key="11">
    <source>
        <dbReference type="ARBA" id="ARBA00032593"/>
    </source>
</evidence>
<dbReference type="Gene3D" id="2.30.30.90">
    <property type="match status" value="1"/>
</dbReference>
<dbReference type="InterPro" id="IPR022689">
    <property type="entry name" value="Iron_dep_repressor"/>
</dbReference>
<keyword evidence="6" id="KW-0805">Transcription regulation</keyword>
<gene>
    <name evidence="13" type="ORF">C0J00_07715</name>
</gene>
<dbReference type="SMART" id="SM00419">
    <property type="entry name" value="HTH_CRP"/>
    <property type="match status" value="1"/>
</dbReference>
<dbReference type="InterPro" id="IPR012318">
    <property type="entry name" value="HTH_CRP"/>
</dbReference>
<evidence type="ECO:0000313" key="13">
    <source>
        <dbReference type="EMBL" id="AUW97012.1"/>
    </source>
</evidence>
<evidence type="ECO:0000256" key="1">
    <source>
        <dbReference type="ARBA" id="ARBA00004496"/>
    </source>
</evidence>
<keyword evidence="10" id="KW-0464">Manganese</keyword>
<dbReference type="PANTHER" id="PTHR33238:SF11">
    <property type="entry name" value="TRANSCRIPTIONAL REGULATOR MNTR"/>
    <property type="match status" value="1"/>
</dbReference>
<proteinExistence type="inferred from homology"/>
<keyword evidence="9" id="KW-0804">Transcription</keyword>
<comment type="similarity">
    <text evidence="2">Belongs to the DtxR/MntR family.</text>
</comment>
<evidence type="ECO:0000256" key="10">
    <source>
        <dbReference type="ARBA" id="ARBA00023211"/>
    </source>
</evidence>
<dbReference type="PROSITE" id="PS50944">
    <property type="entry name" value="HTH_DTXR"/>
    <property type="match status" value="1"/>
</dbReference>
<dbReference type="Gene3D" id="1.10.10.10">
    <property type="entry name" value="Winged helix-like DNA-binding domain superfamily/Winged helix DNA-binding domain"/>
    <property type="match status" value="1"/>
</dbReference>
<name>A0A2L0D5A2_9STRE</name>
<dbReference type="SUPFAM" id="SSF46785">
    <property type="entry name" value="Winged helix' DNA-binding domain"/>
    <property type="match status" value="1"/>
</dbReference>
<dbReference type="GO" id="GO:0003700">
    <property type="term" value="F:DNA-binding transcription factor activity"/>
    <property type="evidence" value="ECO:0007669"/>
    <property type="project" value="InterPro"/>
</dbReference>
<evidence type="ECO:0000259" key="12">
    <source>
        <dbReference type="PROSITE" id="PS50944"/>
    </source>
</evidence>
<dbReference type="InterPro" id="IPR036388">
    <property type="entry name" value="WH-like_DNA-bd_sf"/>
</dbReference>
<keyword evidence="5" id="KW-0678">Repressor</keyword>
<keyword evidence="14" id="KW-1185">Reference proteome</keyword>
<evidence type="ECO:0000256" key="7">
    <source>
        <dbReference type="ARBA" id="ARBA00023125"/>
    </source>
</evidence>
<reference evidence="13 14" key="1">
    <citation type="submission" date="2017-12" db="EMBL/GenBank/DDBJ databases">
        <authorList>
            <person name="Hurst M.R.H."/>
        </authorList>
    </citation>
    <scope>NUCLEOTIDE SEQUENCE [LARGE SCALE GENOMIC DNA]</scope>
    <source>
        <strain evidence="13 14">TH11417</strain>
    </source>
</reference>
<protein>
    <recommendedName>
        <fullName evidence="11">Manganese transport regulator</fullName>
    </recommendedName>
</protein>
<evidence type="ECO:0000256" key="2">
    <source>
        <dbReference type="ARBA" id="ARBA00007871"/>
    </source>
</evidence>
<organism evidence="13 14">
    <name type="scientific">Streptococcus pluranimalium</name>
    <dbReference type="NCBI Taxonomy" id="82348"/>
    <lineage>
        <taxon>Bacteria</taxon>
        <taxon>Bacillati</taxon>
        <taxon>Bacillota</taxon>
        <taxon>Bacilli</taxon>
        <taxon>Lactobacillales</taxon>
        <taxon>Streptococcaceae</taxon>
        <taxon>Streptococcus</taxon>
    </lineage>
</organism>
<dbReference type="GO" id="GO:0005737">
    <property type="term" value="C:cytoplasm"/>
    <property type="evidence" value="ECO:0007669"/>
    <property type="project" value="UniProtKB-SubCell"/>
</dbReference>
<dbReference type="GO" id="GO:0046914">
    <property type="term" value="F:transition metal ion binding"/>
    <property type="evidence" value="ECO:0007669"/>
    <property type="project" value="InterPro"/>
</dbReference>
<dbReference type="SMART" id="SM00529">
    <property type="entry name" value="HTH_DTXR"/>
    <property type="match status" value="1"/>
</dbReference>
<evidence type="ECO:0000256" key="4">
    <source>
        <dbReference type="ARBA" id="ARBA00022490"/>
    </source>
</evidence>
<dbReference type="InterPro" id="IPR050536">
    <property type="entry name" value="DtxR_MntR_Metal-Reg"/>
</dbReference>
<keyword evidence="7" id="KW-0238">DNA-binding</keyword>
<dbReference type="OrthoDB" id="9791355at2"/>
<dbReference type="GO" id="GO:0046983">
    <property type="term" value="F:protein dimerization activity"/>
    <property type="evidence" value="ECO:0007669"/>
    <property type="project" value="InterPro"/>
</dbReference>
<evidence type="ECO:0000256" key="5">
    <source>
        <dbReference type="ARBA" id="ARBA00022491"/>
    </source>
</evidence>
<evidence type="ECO:0000256" key="3">
    <source>
        <dbReference type="ARBA" id="ARBA00011738"/>
    </source>
</evidence>
<dbReference type="GeneID" id="98393794"/>
<dbReference type="RefSeq" id="WP_104968333.1">
    <property type="nucleotide sequence ID" value="NZ_CP025536.1"/>
</dbReference>
<comment type="subcellular location">
    <subcellularLocation>
        <location evidence="1">Cytoplasm</location>
    </subcellularLocation>
</comment>
<dbReference type="PANTHER" id="PTHR33238">
    <property type="entry name" value="IRON (METAL) DEPENDENT REPRESSOR, DTXR FAMILY"/>
    <property type="match status" value="1"/>
</dbReference>
<dbReference type="InterPro" id="IPR036421">
    <property type="entry name" value="Fe_dep_repressor_sf"/>
</dbReference>
<dbReference type="Pfam" id="PF02742">
    <property type="entry name" value="Fe_dep_repr_C"/>
    <property type="match status" value="1"/>
</dbReference>
<dbReference type="InterPro" id="IPR022687">
    <property type="entry name" value="HTH_DTXR"/>
</dbReference>
<dbReference type="Proteomes" id="UP000238956">
    <property type="component" value="Chromosome"/>
</dbReference>
<dbReference type="GO" id="GO:0003677">
    <property type="term" value="F:DNA binding"/>
    <property type="evidence" value="ECO:0007669"/>
    <property type="project" value="UniProtKB-KW"/>
</dbReference>
<evidence type="ECO:0000313" key="14">
    <source>
        <dbReference type="Proteomes" id="UP000238956"/>
    </source>
</evidence>
<dbReference type="AlphaFoldDB" id="A0A2L0D5A2"/>